<dbReference type="EMBL" id="JTDE01007742">
    <property type="protein sequence ID" value="KAF7237607.1"/>
    <property type="molecule type" value="Genomic_DNA"/>
</dbReference>
<protein>
    <submittedName>
        <fullName evidence="2">Uncharacterized protein</fullName>
    </submittedName>
</protein>
<keyword evidence="1" id="KW-1133">Transmembrane helix</keyword>
<feature type="transmembrane region" description="Helical" evidence="1">
    <location>
        <begin position="12"/>
        <end position="32"/>
    </location>
</feature>
<organism evidence="2 3">
    <name type="scientific">Paragonimus skrjabini miyazakii</name>
    <dbReference type="NCBI Taxonomy" id="59628"/>
    <lineage>
        <taxon>Eukaryota</taxon>
        <taxon>Metazoa</taxon>
        <taxon>Spiralia</taxon>
        <taxon>Lophotrochozoa</taxon>
        <taxon>Platyhelminthes</taxon>
        <taxon>Trematoda</taxon>
        <taxon>Digenea</taxon>
        <taxon>Plagiorchiida</taxon>
        <taxon>Troglotremata</taxon>
        <taxon>Troglotrematidae</taxon>
        <taxon>Paragonimus</taxon>
    </lineage>
</organism>
<gene>
    <name evidence="2" type="ORF">EG68_11666</name>
</gene>
<keyword evidence="3" id="KW-1185">Reference proteome</keyword>
<reference evidence="2" key="1">
    <citation type="submission" date="2019-07" db="EMBL/GenBank/DDBJ databases">
        <title>Annotation for the trematode Paragonimus miyazaki's.</title>
        <authorList>
            <person name="Choi Y.-J."/>
        </authorList>
    </citation>
    <scope>NUCLEOTIDE SEQUENCE</scope>
    <source>
        <strain evidence="2">Japan</strain>
    </source>
</reference>
<evidence type="ECO:0000256" key="1">
    <source>
        <dbReference type="SAM" id="Phobius"/>
    </source>
</evidence>
<name>A0A8S9YJN8_9TREM</name>
<evidence type="ECO:0000313" key="2">
    <source>
        <dbReference type="EMBL" id="KAF7237607.1"/>
    </source>
</evidence>
<sequence>MYVQNTRSLKRVAYNWAYEIGIVFYYHAGLSIRSRLWRFKIYYHLHFFY</sequence>
<evidence type="ECO:0000313" key="3">
    <source>
        <dbReference type="Proteomes" id="UP000822476"/>
    </source>
</evidence>
<proteinExistence type="predicted"/>
<keyword evidence="1" id="KW-0812">Transmembrane</keyword>
<keyword evidence="1" id="KW-0472">Membrane</keyword>
<comment type="caution">
    <text evidence="2">The sequence shown here is derived from an EMBL/GenBank/DDBJ whole genome shotgun (WGS) entry which is preliminary data.</text>
</comment>
<dbReference type="AlphaFoldDB" id="A0A8S9YJN8"/>
<dbReference type="Proteomes" id="UP000822476">
    <property type="component" value="Unassembled WGS sequence"/>
</dbReference>
<accession>A0A8S9YJN8</accession>